<organism evidence="4">
    <name type="scientific">Pyropia fucicola</name>
    <dbReference type="NCBI Taxonomy" id="144551"/>
    <lineage>
        <taxon>Eukaryota</taxon>
        <taxon>Rhodophyta</taxon>
        <taxon>Bangiophyceae</taxon>
        <taxon>Bangiales</taxon>
        <taxon>Bangiaceae</taxon>
        <taxon>Pyropia</taxon>
    </lineage>
</organism>
<dbReference type="AlphaFoldDB" id="A0A060D7P2"/>
<keyword evidence="3" id="KW-0687">Ribonucleoprotein</keyword>
<keyword evidence="4" id="KW-0496">Mitochondrion</keyword>
<evidence type="ECO:0000313" key="4">
    <source>
        <dbReference type="EMBL" id="AIB08128.1"/>
    </source>
</evidence>
<evidence type="ECO:0000256" key="3">
    <source>
        <dbReference type="ARBA" id="ARBA00023274"/>
    </source>
</evidence>
<proteinExistence type="inferred from homology"/>
<accession>A0A060D7P2</accession>
<reference evidence="4" key="1">
    <citation type="journal article" date="2014" name="Sci. Rep.">
        <title>Minimally destructive sampling of type specimens of Pyropia (Bangiales, Rhodophyta) recovers complete plastid and mitochondrial genomes.</title>
        <authorList>
            <person name="Hughey J.R."/>
            <person name="Gabrielson P.W."/>
            <person name="Rohmer L."/>
            <person name="Tortolani J."/>
            <person name="Silva M."/>
            <person name="Miller K.A."/>
            <person name="Young J.D."/>
            <person name="Martell C."/>
            <person name="Ruediger E."/>
        </authorList>
    </citation>
    <scope>NUCLEOTIDE SEQUENCE</scope>
</reference>
<gene>
    <name evidence="4" type="primary">rps3</name>
</gene>
<dbReference type="SUPFAM" id="SSF54821">
    <property type="entry name" value="Ribosomal protein S3 C-terminal domain"/>
    <property type="match status" value="1"/>
</dbReference>
<evidence type="ECO:0000256" key="2">
    <source>
        <dbReference type="ARBA" id="ARBA00022980"/>
    </source>
</evidence>
<dbReference type="RefSeq" id="YP_009040908.1">
    <property type="nucleotide sequence ID" value="NC_024288.1"/>
</dbReference>
<geneLocation type="mitochondrion" evidence="4"/>
<dbReference type="EMBL" id="KJ708762">
    <property type="protein sequence ID" value="AIB08128.1"/>
    <property type="molecule type" value="Genomic_DNA"/>
</dbReference>
<name>A0A060D7P2_9RHOD</name>
<dbReference type="GeneID" id="19592243"/>
<keyword evidence="2 4" id="KW-0689">Ribosomal protein</keyword>
<comment type="similarity">
    <text evidence="1">Belongs to the universal ribosomal protein uS3 family.</text>
</comment>
<dbReference type="GO" id="GO:0005840">
    <property type="term" value="C:ribosome"/>
    <property type="evidence" value="ECO:0007669"/>
    <property type="project" value="UniProtKB-KW"/>
</dbReference>
<dbReference type="GO" id="GO:1990904">
    <property type="term" value="C:ribonucleoprotein complex"/>
    <property type="evidence" value="ECO:0007669"/>
    <property type="project" value="UniProtKB-KW"/>
</dbReference>
<dbReference type="InterPro" id="IPR036419">
    <property type="entry name" value="Ribosomal_S3_C_sf"/>
</dbReference>
<sequence length="220" mass="25384">MGQKVNPRGFRIGVNDIWNIESQCYGKGFKNQKKIYIKALPVINCLNNHFESKAFIKGNVQSKINDNRWEYNVQYVPSLAKQDCSVLTFEISDIELKKYNATFWYQNGALLCGFIKSALKKGLAFRKIINIIKMLFFNKKKHQIVLKTASGIQFYEFTGIKIKYAGRFGGSRSRMSSSIVFRLGAVSLQKLETYIEFFETPLYTKQGSCNLQVWMAYKTI</sequence>
<dbReference type="Gene3D" id="3.30.1140.32">
    <property type="entry name" value="Ribosomal protein S3, C-terminal domain"/>
    <property type="match status" value="1"/>
</dbReference>
<protein>
    <submittedName>
        <fullName evidence="4">Ribosomal protein S3</fullName>
    </submittedName>
</protein>
<evidence type="ECO:0000256" key="1">
    <source>
        <dbReference type="ARBA" id="ARBA00010761"/>
    </source>
</evidence>